<dbReference type="GO" id="GO:0016020">
    <property type="term" value="C:membrane"/>
    <property type="evidence" value="ECO:0007669"/>
    <property type="project" value="TreeGrafter"/>
</dbReference>
<comment type="function">
    <text evidence="2">Acts as component of the GARP complex that is involved in retrograde transport from early and late endosomes to the trans-Golgi network (TGN).</text>
</comment>
<accession>A0A137NU65</accession>
<evidence type="ECO:0000256" key="2">
    <source>
        <dbReference type="RuleBase" id="RU368010"/>
    </source>
</evidence>
<reference evidence="3 4" key="1">
    <citation type="journal article" date="2015" name="Genome Biol. Evol.">
        <title>Phylogenomic analyses indicate that early fungi evolved digesting cell walls of algal ancestors of land plants.</title>
        <authorList>
            <person name="Chang Y."/>
            <person name="Wang S."/>
            <person name="Sekimoto S."/>
            <person name="Aerts A.L."/>
            <person name="Choi C."/>
            <person name="Clum A."/>
            <person name="LaButti K.M."/>
            <person name="Lindquist E.A."/>
            <person name="Yee Ngan C."/>
            <person name="Ohm R.A."/>
            <person name="Salamov A.A."/>
            <person name="Grigoriev I.V."/>
            <person name="Spatafora J.W."/>
            <person name="Berbee M.L."/>
        </authorList>
    </citation>
    <scope>NUCLEOTIDE SEQUENCE [LARGE SCALE GENOMIC DNA]</scope>
    <source>
        <strain evidence="3 4">NRRL 28638</strain>
    </source>
</reference>
<dbReference type="AlphaFoldDB" id="A0A137NU65"/>
<dbReference type="InterPro" id="IPR014812">
    <property type="entry name" value="Vps51"/>
</dbReference>
<protein>
    <recommendedName>
        <fullName evidence="2">Vacuolar protein sorting-associated protein 51 homolog</fullName>
    </recommendedName>
</protein>
<dbReference type="PANTHER" id="PTHR15954">
    <property type="entry name" value="VACUOLAR PROTEIN SORTING-ASSOCIATED PROTEIN 51 HOMOLOG"/>
    <property type="match status" value="1"/>
</dbReference>
<comment type="subcellular location">
    <subcellularLocation>
        <location evidence="2">Golgi apparatus</location>
        <location evidence="2">trans-Golgi network</location>
    </subcellularLocation>
</comment>
<keyword evidence="2" id="KW-0333">Golgi apparatus</keyword>
<comment type="subunit">
    <text evidence="2">Component of the Golgi-associated retrograde protein (GARP) complex.</text>
</comment>
<keyword evidence="2" id="KW-0653">Protein transport</keyword>
<keyword evidence="2" id="KW-0813">Transport</keyword>
<organism evidence="3 4">
    <name type="scientific">Conidiobolus coronatus (strain ATCC 28846 / CBS 209.66 / NRRL 28638)</name>
    <name type="common">Delacroixia coronata</name>
    <dbReference type="NCBI Taxonomy" id="796925"/>
    <lineage>
        <taxon>Eukaryota</taxon>
        <taxon>Fungi</taxon>
        <taxon>Fungi incertae sedis</taxon>
        <taxon>Zoopagomycota</taxon>
        <taxon>Entomophthoromycotina</taxon>
        <taxon>Entomophthoromycetes</taxon>
        <taxon>Entomophthorales</taxon>
        <taxon>Ancylistaceae</taxon>
        <taxon>Conidiobolus</taxon>
    </lineage>
</organism>
<dbReference type="GO" id="GO:0032456">
    <property type="term" value="P:endocytic recycling"/>
    <property type="evidence" value="ECO:0007669"/>
    <property type="project" value="TreeGrafter"/>
</dbReference>
<name>A0A137NU65_CONC2</name>
<dbReference type="GO" id="GO:0005829">
    <property type="term" value="C:cytosol"/>
    <property type="evidence" value="ECO:0007669"/>
    <property type="project" value="GOC"/>
</dbReference>
<dbReference type="EMBL" id="KQ964738">
    <property type="protein sequence ID" value="KXN66343.1"/>
    <property type="molecule type" value="Genomic_DNA"/>
</dbReference>
<dbReference type="GO" id="GO:0007030">
    <property type="term" value="P:Golgi organization"/>
    <property type="evidence" value="ECO:0007669"/>
    <property type="project" value="UniProtKB-UniRule"/>
</dbReference>
<dbReference type="Proteomes" id="UP000070444">
    <property type="component" value="Unassembled WGS sequence"/>
</dbReference>
<comment type="similarity">
    <text evidence="1 2">Belongs to the VPS51 family.</text>
</comment>
<keyword evidence="2" id="KW-0445">Lipid transport</keyword>
<dbReference type="GO" id="GO:0042147">
    <property type="term" value="P:retrograde transport, endosome to Golgi"/>
    <property type="evidence" value="ECO:0007669"/>
    <property type="project" value="UniProtKB-UniRule"/>
</dbReference>
<dbReference type="GO" id="GO:0048193">
    <property type="term" value="P:Golgi vesicle transport"/>
    <property type="evidence" value="ECO:0007669"/>
    <property type="project" value="TreeGrafter"/>
</dbReference>
<dbReference type="GO" id="GO:0000938">
    <property type="term" value="C:GARP complex"/>
    <property type="evidence" value="ECO:0007669"/>
    <property type="project" value="UniProtKB-UniRule"/>
</dbReference>
<sequence>MIEDLITQSDANNLNLILIICKLTHDSYLNLIETIYLTYIQALIQDNPLIPLISLNEETLMKSWIASCRELSQIYQKKSKGLLNRFCINYGQYLVGEVANYYDNEKFEGVGVDEFDPIFLDILVKFHLLEREICIIFDINYEGRRDTLDNSNSLTGFGDYNYLENKRGSINRSSFQSTIGAGGLNSPSYRNSFALPTSPNFSNQSASASNDQHHNLLTKINRLFYERIEYYPKETAFNLKEILNNIVNIFLKGFCEFIRTQHWGVLNLTKVNLNLVNLKLNLPAVIINSNNFNNLIEEINNSLVKRSLSQNFNSSSLNYQNLDNLLNTIYSKDSNWLYLNERFEFIPVNSMQVGGTKFGGIVEED</sequence>
<dbReference type="GO" id="GO:0006869">
    <property type="term" value="P:lipid transport"/>
    <property type="evidence" value="ECO:0007669"/>
    <property type="project" value="UniProtKB-UniRule"/>
</dbReference>
<evidence type="ECO:0000256" key="1">
    <source>
        <dbReference type="ARBA" id="ARBA00006080"/>
    </source>
</evidence>
<evidence type="ECO:0000313" key="3">
    <source>
        <dbReference type="EMBL" id="KXN66343.1"/>
    </source>
</evidence>
<dbReference type="PANTHER" id="PTHR15954:SF4">
    <property type="entry name" value="VACUOLAR PROTEIN SORTING-ASSOCIATED PROTEIN 51 HOMOLOG"/>
    <property type="match status" value="1"/>
</dbReference>
<dbReference type="STRING" id="796925.A0A137NU65"/>
<dbReference type="GO" id="GO:1990745">
    <property type="term" value="C:EARP complex"/>
    <property type="evidence" value="ECO:0007669"/>
    <property type="project" value="TreeGrafter"/>
</dbReference>
<keyword evidence="4" id="KW-1185">Reference proteome</keyword>
<gene>
    <name evidence="3" type="ORF">CONCODRAFT_73740</name>
</gene>
<evidence type="ECO:0000313" key="4">
    <source>
        <dbReference type="Proteomes" id="UP000070444"/>
    </source>
</evidence>
<proteinExistence type="inferred from homology"/>
<dbReference type="GO" id="GO:0015031">
    <property type="term" value="P:protein transport"/>
    <property type="evidence" value="ECO:0007669"/>
    <property type="project" value="UniProtKB-UniRule"/>
</dbReference>